<evidence type="ECO:0000313" key="3">
    <source>
        <dbReference type="EMBL" id="QDI92360.1"/>
    </source>
</evidence>
<sequence length="130" mass="15091">MMANEHVWREVLAVLELKISKPAFQTWLEGTRLEITNHVWTIKAANAFAAEWLETRYEKVIANAIKSVHGDNPNIEFSYDERKEETPVGATGPDERRVTVGRLRFMEEEITDMKKQIHRLEKELAAIKND</sequence>
<dbReference type="EMBL" id="CP035485">
    <property type="protein sequence ID" value="QDI92360.1"/>
    <property type="molecule type" value="Genomic_DNA"/>
</dbReference>
<dbReference type="InterPro" id="IPR038454">
    <property type="entry name" value="DnaA_N_sf"/>
</dbReference>
<keyword evidence="4" id="KW-1185">Reference proteome</keyword>
<reference evidence="4" key="1">
    <citation type="submission" date="2019-01" db="EMBL/GenBank/DDBJ databases">
        <title>Genomic analysis of Salicibibacter sp. NKC3-5.</title>
        <authorList>
            <person name="Oh Y.J."/>
        </authorList>
    </citation>
    <scope>NUCLEOTIDE SEQUENCE [LARGE SCALE GENOMIC DNA]</scope>
    <source>
        <strain evidence="4">NKC3-5</strain>
    </source>
</reference>
<feature type="coiled-coil region" evidence="1">
    <location>
        <begin position="103"/>
        <end position="130"/>
    </location>
</feature>
<keyword evidence="1" id="KW-0175">Coiled coil</keyword>
<evidence type="ECO:0000313" key="4">
    <source>
        <dbReference type="Proteomes" id="UP000319756"/>
    </source>
</evidence>
<dbReference type="AlphaFoldDB" id="A0A514LKG7"/>
<feature type="domain" description="DnaA N-terminal" evidence="2">
    <location>
        <begin position="6"/>
        <end position="66"/>
    </location>
</feature>
<evidence type="ECO:0000256" key="1">
    <source>
        <dbReference type="SAM" id="Coils"/>
    </source>
</evidence>
<name>A0A514LKG7_9BACI</name>
<dbReference type="Gene3D" id="3.30.300.180">
    <property type="match status" value="1"/>
</dbReference>
<organism evidence="3 4">
    <name type="scientific">Salicibibacter halophilus</name>
    <dbReference type="NCBI Taxonomy" id="2502791"/>
    <lineage>
        <taxon>Bacteria</taxon>
        <taxon>Bacillati</taxon>
        <taxon>Bacillota</taxon>
        <taxon>Bacilli</taxon>
        <taxon>Bacillales</taxon>
        <taxon>Bacillaceae</taxon>
        <taxon>Salicibibacter</taxon>
    </lineage>
</organism>
<dbReference type="InterPro" id="IPR024633">
    <property type="entry name" value="DnaA_N_dom"/>
</dbReference>
<dbReference type="Proteomes" id="UP000319756">
    <property type="component" value="Chromosome"/>
</dbReference>
<proteinExistence type="predicted"/>
<gene>
    <name evidence="3" type="ORF">EPH95_15140</name>
</gene>
<accession>A0A514LKG7</accession>
<evidence type="ECO:0000259" key="2">
    <source>
        <dbReference type="Pfam" id="PF11638"/>
    </source>
</evidence>
<protein>
    <recommendedName>
        <fullName evidence="2">DnaA N-terminal domain-containing protein</fullName>
    </recommendedName>
</protein>
<dbReference type="KEGG" id="sale:EPH95_15140"/>
<dbReference type="Pfam" id="PF11638">
    <property type="entry name" value="DnaA_N"/>
    <property type="match status" value="1"/>
</dbReference>
<dbReference type="RefSeq" id="WP_142090869.1">
    <property type="nucleotide sequence ID" value="NZ_CP035485.1"/>
</dbReference>